<gene>
    <name evidence="2" type="ORF">B5F24_04520</name>
</gene>
<accession>A0A1Y4JS35</accession>
<dbReference type="AlphaFoldDB" id="A0A1Y4JS35"/>
<evidence type="ECO:0000313" key="3">
    <source>
        <dbReference type="Proteomes" id="UP000196587"/>
    </source>
</evidence>
<comment type="caution">
    <text evidence="2">The sequence shown here is derived from an EMBL/GenBank/DDBJ whole genome shotgun (WGS) entry which is preliminary data.</text>
</comment>
<organism evidence="2 3">
    <name type="scientific">Bacteroides clarus</name>
    <dbReference type="NCBI Taxonomy" id="626929"/>
    <lineage>
        <taxon>Bacteria</taxon>
        <taxon>Pseudomonadati</taxon>
        <taxon>Bacteroidota</taxon>
        <taxon>Bacteroidia</taxon>
        <taxon>Bacteroidales</taxon>
        <taxon>Bacteroidaceae</taxon>
        <taxon>Bacteroides</taxon>
    </lineage>
</organism>
<protein>
    <submittedName>
        <fullName evidence="2">Uncharacterized protein</fullName>
    </submittedName>
</protein>
<name>A0A1Y4JS35_9BACE</name>
<proteinExistence type="predicted"/>
<keyword evidence="1" id="KW-1133">Transmembrane helix</keyword>
<dbReference type="EMBL" id="NFKE01000003">
    <property type="protein sequence ID" value="OUP35244.1"/>
    <property type="molecule type" value="Genomic_DNA"/>
</dbReference>
<reference evidence="3" key="1">
    <citation type="submission" date="2017-04" db="EMBL/GenBank/DDBJ databases">
        <title>Function of individual gut microbiota members based on whole genome sequencing of pure cultures obtained from chicken caecum.</title>
        <authorList>
            <person name="Medvecky M."/>
            <person name="Cejkova D."/>
            <person name="Polansky O."/>
            <person name="Karasova D."/>
            <person name="Kubasova T."/>
            <person name="Cizek A."/>
            <person name="Rychlik I."/>
        </authorList>
    </citation>
    <scope>NUCLEOTIDE SEQUENCE [LARGE SCALE GENOMIC DNA]</scope>
    <source>
        <strain evidence="3">An189</strain>
    </source>
</reference>
<keyword evidence="1" id="KW-0812">Transmembrane</keyword>
<evidence type="ECO:0000313" key="2">
    <source>
        <dbReference type="EMBL" id="OUP35244.1"/>
    </source>
</evidence>
<keyword evidence="1" id="KW-0472">Membrane</keyword>
<dbReference type="Proteomes" id="UP000196587">
    <property type="component" value="Unassembled WGS sequence"/>
</dbReference>
<evidence type="ECO:0000256" key="1">
    <source>
        <dbReference type="SAM" id="Phobius"/>
    </source>
</evidence>
<feature type="transmembrane region" description="Helical" evidence="1">
    <location>
        <begin position="26"/>
        <end position="47"/>
    </location>
</feature>
<sequence>MSHFGKPDLKKRPEDRDRIRTRGYTLPNLFIFITPLNINNLLGLLLYKVSLKTSFTLSLLTN</sequence>